<dbReference type="AlphaFoldDB" id="A0A8H7VQZ6"/>
<name>A0A8H7VQZ6_9FUNG</name>
<dbReference type="Proteomes" id="UP000646827">
    <property type="component" value="Unassembled WGS sequence"/>
</dbReference>
<organism evidence="1 2">
    <name type="scientific">Circinella minor</name>
    <dbReference type="NCBI Taxonomy" id="1195481"/>
    <lineage>
        <taxon>Eukaryota</taxon>
        <taxon>Fungi</taxon>
        <taxon>Fungi incertae sedis</taxon>
        <taxon>Mucoromycota</taxon>
        <taxon>Mucoromycotina</taxon>
        <taxon>Mucoromycetes</taxon>
        <taxon>Mucorales</taxon>
        <taxon>Lichtheimiaceae</taxon>
        <taxon>Circinella</taxon>
    </lineage>
</organism>
<dbReference type="Gene3D" id="2.120.10.80">
    <property type="entry name" value="Kelch-type beta propeller"/>
    <property type="match status" value="1"/>
</dbReference>
<protein>
    <recommendedName>
        <fullName evidence="3">Kelch repeat-containing protein</fullName>
    </recommendedName>
</protein>
<accession>A0A8H7VQZ6</accession>
<gene>
    <name evidence="1" type="ORF">INT45_013674</name>
</gene>
<dbReference type="OrthoDB" id="2260134at2759"/>
<comment type="caution">
    <text evidence="1">The sequence shown here is derived from an EMBL/GenBank/DDBJ whole genome shotgun (WGS) entry which is preliminary data.</text>
</comment>
<dbReference type="EMBL" id="JAEPRB010000026">
    <property type="protein sequence ID" value="KAG2225563.1"/>
    <property type="molecule type" value="Genomic_DNA"/>
</dbReference>
<dbReference type="InterPro" id="IPR015915">
    <property type="entry name" value="Kelch-typ_b-propeller"/>
</dbReference>
<sequence length="187" mass="21253">MAVIPSRNSFIMTGGRGHSKGQQLSVLYDANNNIWKNETDNDLRDFYDSHTAVAKNDLVYVGGGRRIVGDNLTVDEIFPQSIRILRFDARYWRSPKATLSRLSIDIRLHHKSVLGSDGKTIYYVGGMYTAPPGPVSYDDYRYEYVPMNNILTFDTDTETWNNISTKGLIPSGRIDHSLTLTRWVFVP</sequence>
<dbReference type="InterPro" id="IPR011043">
    <property type="entry name" value="Gal_Oxase/kelch_b-propeller"/>
</dbReference>
<evidence type="ECO:0000313" key="1">
    <source>
        <dbReference type="EMBL" id="KAG2225563.1"/>
    </source>
</evidence>
<evidence type="ECO:0000313" key="2">
    <source>
        <dbReference type="Proteomes" id="UP000646827"/>
    </source>
</evidence>
<proteinExistence type="predicted"/>
<keyword evidence="2" id="KW-1185">Reference proteome</keyword>
<evidence type="ECO:0008006" key="3">
    <source>
        <dbReference type="Google" id="ProtNLM"/>
    </source>
</evidence>
<reference evidence="1 2" key="1">
    <citation type="submission" date="2020-12" db="EMBL/GenBank/DDBJ databases">
        <title>Metabolic potential, ecology and presence of endohyphal bacteria is reflected in genomic diversity of Mucoromycotina.</title>
        <authorList>
            <person name="Muszewska A."/>
            <person name="Okrasinska A."/>
            <person name="Steczkiewicz K."/>
            <person name="Drgas O."/>
            <person name="Orlowska M."/>
            <person name="Perlinska-Lenart U."/>
            <person name="Aleksandrzak-Piekarczyk T."/>
            <person name="Szatraj K."/>
            <person name="Zielenkiewicz U."/>
            <person name="Pilsyk S."/>
            <person name="Malc E."/>
            <person name="Mieczkowski P."/>
            <person name="Kruszewska J.S."/>
            <person name="Biernat P."/>
            <person name="Pawlowska J."/>
        </authorList>
    </citation>
    <scope>NUCLEOTIDE SEQUENCE [LARGE SCALE GENOMIC DNA]</scope>
    <source>
        <strain evidence="1 2">CBS 142.35</strain>
    </source>
</reference>
<dbReference type="SUPFAM" id="SSF50965">
    <property type="entry name" value="Galactose oxidase, central domain"/>
    <property type="match status" value="1"/>
</dbReference>
<dbReference type="Pfam" id="PF24681">
    <property type="entry name" value="Kelch_KLHDC2_KLHL20_DRC7"/>
    <property type="match status" value="1"/>
</dbReference>